<evidence type="ECO:0000256" key="4">
    <source>
        <dbReference type="ARBA" id="ARBA00022801"/>
    </source>
</evidence>
<keyword evidence="5" id="KW-0326">Glycosidase</keyword>
<dbReference type="SUPFAM" id="SSF49785">
    <property type="entry name" value="Galactose-binding domain-like"/>
    <property type="match status" value="1"/>
</dbReference>
<evidence type="ECO:0000256" key="5">
    <source>
        <dbReference type="ARBA" id="ARBA00023295"/>
    </source>
</evidence>
<reference evidence="7" key="1">
    <citation type="submission" date="2016-04" db="EMBL/GenBank/DDBJ databases">
        <authorList>
            <person name="Evans L.H."/>
            <person name="Alamgir A."/>
            <person name="Owens N."/>
            <person name="Weber N.D."/>
            <person name="Virtaneva K."/>
            <person name="Barbian K."/>
            <person name="Babar A."/>
            <person name="Rosenke K."/>
        </authorList>
    </citation>
    <scope>NUCLEOTIDE SEQUENCE</scope>
    <source>
        <strain evidence="7">86-1</strain>
    </source>
</reference>
<dbReference type="EMBL" id="FLUM01000003">
    <property type="protein sequence ID" value="SBW07021.1"/>
    <property type="molecule type" value="Genomic_DNA"/>
</dbReference>
<dbReference type="EC" id="3.2.1.23" evidence="3"/>
<comment type="similarity">
    <text evidence="2">Belongs to the glycosyl hydrolase 2 family.</text>
</comment>
<dbReference type="Gene3D" id="3.20.20.80">
    <property type="entry name" value="Glycosidases"/>
    <property type="match status" value="1"/>
</dbReference>
<protein>
    <recommendedName>
        <fullName evidence="3">beta-galactosidase</fullName>
        <ecNumber evidence="3">3.2.1.23</ecNumber>
    </recommendedName>
</protein>
<sequence length="955" mass="108159">MSPKTNGENIYDQYPMKTIQSHHFYLLLISLSIFAGCSNAEKQVFQERDFISLAGMWECDLGNIHLPGTVDESKLAPLTQDTTNTAQLTRLHPYEGKIKYRKEIEIAPGQADKEWRLIMERTKPSVLYIDGDSVGTSSLILSPQIYDIGKLSAGNHTITIEIDNGEKSVPDGIKGSHAWTNSTQTNWNGVIGKFGLEAHNGVLIESVHVYPSASTNTVPVVAKIKSSINGKAEIMIQGYTWNTKESIAIPVQRVTIDLTSGENIYNFELKVADKKALWSEFDPALYKVNFELGCNNVKDYLTIDFGIRDFSTEGTQFTINSLKTFLRGKHDACIFPLTGYPPMDKEEWIRQMRIAKEYGFNHYRFHSWTPPQAAFEAANELGIYMQPELPYWGEMKRENVDLNQFLIKEGEYILDSYGNNPSFVMMALGNELGGDFSLMHDIVEKLRVRDNHKLYAFGSNNALGTAGPQKGEDFFVTSRVGGEVGSDDYSQHARTTFSFADAKEGGYMNGLYPSTDRTFAKPVSDCNVPIVAHETGQFQMYPDYESIGKYSGVLYPYNLEIFRQRLTENGLIEQAKDFHKATVQFAAICYKADMEMCFRTAGFGGFQLLDLQDYPGQGSAYVGLLDAFMDSKDGVNPQVFSQSCSDIVLLASMPKYCWRNTEHFKAQLEVFNYSSDAVRNKQLEWSLSGAKDNAIIQKGSFDIDAAQGQLSNVSSLDIPLNMIKEATKLNLSLKLGDKTNRYDIWVYPQQYAEKQSNTFETAFSLDNAMSMLDKGINVLYVPKHSEIEKLSVGGLFTPDYWNYAMFKNISESLKRDVSPGTLSILTNPQHPIFRSFPTEAYSNWQWWIILKNSRPFILDGIPSAYNPIVQVVDNVERNHRLGLIFEMKVEKGKLLVCMTDLDKIREKPEGEQFYRTICNYMNSDRFSPDISFTKRELKGLFTPSTHYKEDRSYQE</sequence>
<dbReference type="Pfam" id="PF00703">
    <property type="entry name" value="Glyco_hydro_2"/>
    <property type="match status" value="1"/>
</dbReference>
<comment type="catalytic activity">
    <reaction evidence="1">
        <text>Hydrolysis of terminal non-reducing beta-D-galactose residues in beta-D-galactosides.</text>
        <dbReference type="EC" id="3.2.1.23"/>
    </reaction>
</comment>
<dbReference type="SUPFAM" id="SSF51445">
    <property type="entry name" value="(Trans)glycosidases"/>
    <property type="match status" value="1"/>
</dbReference>
<evidence type="ECO:0000256" key="3">
    <source>
        <dbReference type="ARBA" id="ARBA00012756"/>
    </source>
</evidence>
<dbReference type="PANTHER" id="PTHR46323">
    <property type="entry name" value="BETA-GALACTOSIDASE"/>
    <property type="match status" value="1"/>
</dbReference>
<dbReference type="Gene3D" id="2.60.120.260">
    <property type="entry name" value="Galactose-binding domain-like"/>
    <property type="match status" value="1"/>
</dbReference>
<name>A0A212K5N9_9BACT</name>
<dbReference type="GO" id="GO:0005990">
    <property type="term" value="P:lactose catabolic process"/>
    <property type="evidence" value="ECO:0007669"/>
    <property type="project" value="TreeGrafter"/>
</dbReference>
<gene>
    <name evidence="7" type="ORF">KL86DYS1_31549</name>
</gene>
<dbReference type="InterPro" id="IPR017853">
    <property type="entry name" value="GH"/>
</dbReference>
<feature type="domain" description="Glycoside hydrolase family 2 immunoglobulin-like beta-sandwich" evidence="6">
    <location>
        <begin position="204"/>
        <end position="308"/>
    </location>
</feature>
<dbReference type="GO" id="GO:0004565">
    <property type="term" value="F:beta-galactosidase activity"/>
    <property type="evidence" value="ECO:0007669"/>
    <property type="project" value="UniProtKB-EC"/>
</dbReference>
<keyword evidence="4" id="KW-0378">Hydrolase</keyword>
<accession>A0A212K5N9</accession>
<evidence type="ECO:0000259" key="6">
    <source>
        <dbReference type="Pfam" id="PF00703"/>
    </source>
</evidence>
<dbReference type="PANTHER" id="PTHR46323:SF2">
    <property type="entry name" value="BETA-GALACTOSIDASE"/>
    <property type="match status" value="1"/>
</dbReference>
<dbReference type="AlphaFoldDB" id="A0A212K5N9"/>
<dbReference type="InterPro" id="IPR008979">
    <property type="entry name" value="Galactose-bd-like_sf"/>
</dbReference>
<dbReference type="GO" id="GO:0009341">
    <property type="term" value="C:beta-galactosidase complex"/>
    <property type="evidence" value="ECO:0007669"/>
    <property type="project" value="TreeGrafter"/>
</dbReference>
<evidence type="ECO:0000256" key="2">
    <source>
        <dbReference type="ARBA" id="ARBA00007401"/>
    </source>
</evidence>
<evidence type="ECO:0000256" key="1">
    <source>
        <dbReference type="ARBA" id="ARBA00001412"/>
    </source>
</evidence>
<dbReference type="InterPro" id="IPR050347">
    <property type="entry name" value="Bact_Beta-galactosidase"/>
</dbReference>
<dbReference type="InterPro" id="IPR006102">
    <property type="entry name" value="Ig-like_GH2"/>
</dbReference>
<proteinExistence type="inferred from homology"/>
<evidence type="ECO:0000313" key="7">
    <source>
        <dbReference type="EMBL" id="SBW07021.1"/>
    </source>
</evidence>
<organism evidence="7">
    <name type="scientific">uncultured Dysgonomonas sp</name>
    <dbReference type="NCBI Taxonomy" id="206096"/>
    <lineage>
        <taxon>Bacteria</taxon>
        <taxon>Pseudomonadati</taxon>
        <taxon>Bacteroidota</taxon>
        <taxon>Bacteroidia</taxon>
        <taxon>Bacteroidales</taxon>
        <taxon>Dysgonomonadaceae</taxon>
        <taxon>Dysgonomonas</taxon>
        <taxon>environmental samples</taxon>
    </lineage>
</organism>